<keyword evidence="1" id="KW-0472">Membrane</keyword>
<dbReference type="BioCyc" id="IAGG583356:GHAH-1973-MONOMER"/>
<dbReference type="KEGG" id="iag:Igag_1985"/>
<dbReference type="HOGENOM" id="CLU_2550197_0_0_2"/>
<evidence type="ECO:0000256" key="1">
    <source>
        <dbReference type="SAM" id="Phobius"/>
    </source>
</evidence>
<dbReference type="STRING" id="583356.Igag_1985"/>
<accession>E0STJ0</accession>
<keyword evidence="3" id="KW-1185">Reference proteome</keyword>
<keyword evidence="1" id="KW-1133">Transmembrane helix</keyword>
<dbReference type="Proteomes" id="UP000001304">
    <property type="component" value="Chromosome"/>
</dbReference>
<evidence type="ECO:0000313" key="2">
    <source>
        <dbReference type="EMBL" id="ADM28776.1"/>
    </source>
</evidence>
<gene>
    <name evidence="2" type="ordered locus">Igag_1985</name>
</gene>
<organism evidence="2 3">
    <name type="scientific">Ignisphaera aggregans (strain DSM 17230 / JCM 13409 / AQ1.S1)</name>
    <dbReference type="NCBI Taxonomy" id="583356"/>
    <lineage>
        <taxon>Archaea</taxon>
        <taxon>Thermoproteota</taxon>
        <taxon>Thermoprotei</taxon>
        <taxon>Desulfurococcales</taxon>
        <taxon>Desulfurococcaceae</taxon>
        <taxon>Ignisphaera</taxon>
    </lineage>
</organism>
<evidence type="ECO:0000313" key="3">
    <source>
        <dbReference type="Proteomes" id="UP000001304"/>
    </source>
</evidence>
<feature type="transmembrane region" description="Helical" evidence="1">
    <location>
        <begin position="64"/>
        <end position="86"/>
    </location>
</feature>
<reference evidence="2 3" key="1">
    <citation type="journal article" date="2010" name="Stand. Genomic Sci.">
        <title>Complete genome sequence of Ignisphaera aggregans type strain (AQ1.S1).</title>
        <authorList>
            <person name="Goker M."/>
            <person name="Held B."/>
            <person name="Lapidus A."/>
            <person name="Nolan M."/>
            <person name="Spring S."/>
            <person name="Yasawong M."/>
            <person name="Lucas S."/>
            <person name="Glavina Del Rio T."/>
            <person name="Tice H."/>
            <person name="Cheng J.F."/>
            <person name="Goodwin L."/>
            <person name="Tapia R."/>
            <person name="Pitluck S."/>
            <person name="Liolios K."/>
            <person name="Ivanova N."/>
            <person name="Mavromatis K."/>
            <person name="Mikhailova N."/>
            <person name="Pati A."/>
            <person name="Chen A."/>
            <person name="Palaniappan K."/>
            <person name="Brambilla E."/>
            <person name="Land M."/>
            <person name="Hauser L."/>
            <person name="Chang Y.J."/>
            <person name="Jeffries C.D."/>
            <person name="Brettin T."/>
            <person name="Detter J.C."/>
            <person name="Han C."/>
            <person name="Rohde M."/>
            <person name="Sikorski J."/>
            <person name="Woyke T."/>
            <person name="Bristow J."/>
            <person name="Eisen J.A."/>
            <person name="Markowitz V."/>
            <person name="Hugenholtz P."/>
            <person name="Kyrpides N.C."/>
            <person name="Klenk H.P."/>
        </authorList>
    </citation>
    <scope>NUCLEOTIDE SEQUENCE [LARGE SCALE GENOMIC DNA]</scope>
    <source>
        <strain evidence="3">DSM 17230 / JCM 13409 / AQ1.S1</strain>
    </source>
</reference>
<dbReference type="EMBL" id="CP002098">
    <property type="protein sequence ID" value="ADM28776.1"/>
    <property type="molecule type" value="Genomic_DNA"/>
</dbReference>
<dbReference type="AlphaFoldDB" id="E0STJ0"/>
<name>E0STJ0_IGNAA</name>
<sequence>MQNFPIPYLSAFVIGFAYFLASAKTVEAFATVINEKLLSLILNLVLISVLVVMLRRFGENVKSGLIIAASLLSGILLGYLVLLALLGR</sequence>
<protein>
    <submittedName>
        <fullName evidence="2">Uncharacterized protein</fullName>
    </submittedName>
</protein>
<feature type="transmembrane region" description="Helical" evidence="1">
    <location>
        <begin position="37"/>
        <end position="58"/>
    </location>
</feature>
<feature type="transmembrane region" description="Helical" evidence="1">
    <location>
        <begin position="6"/>
        <end position="25"/>
    </location>
</feature>
<keyword evidence="1" id="KW-0812">Transmembrane</keyword>
<proteinExistence type="predicted"/>